<feature type="region of interest" description="Disordered" evidence="9">
    <location>
        <begin position="62"/>
        <end position="116"/>
    </location>
</feature>
<dbReference type="CDD" id="cd18140">
    <property type="entry name" value="HLD_clamp_RFC"/>
    <property type="match status" value="1"/>
</dbReference>
<dbReference type="InterPro" id="IPR003959">
    <property type="entry name" value="ATPase_AAA_core"/>
</dbReference>
<dbReference type="InterPro" id="IPR047854">
    <property type="entry name" value="RFC_lid"/>
</dbReference>
<feature type="region of interest" description="Disordered" evidence="9">
    <location>
        <begin position="758"/>
        <end position="794"/>
    </location>
</feature>
<feature type="domain" description="AAA+ ATPase" evidence="10">
    <location>
        <begin position="269"/>
        <end position="411"/>
    </location>
</feature>
<feature type="region of interest" description="Disordered" evidence="9">
    <location>
        <begin position="6"/>
        <end position="28"/>
    </location>
</feature>
<evidence type="ECO:0000256" key="4">
    <source>
        <dbReference type="ARBA" id="ARBA00022840"/>
    </source>
</evidence>
<accession>A0ABR3ITY4</accession>
<dbReference type="Proteomes" id="UP001556367">
    <property type="component" value="Unassembled WGS sequence"/>
</dbReference>
<keyword evidence="4" id="KW-0067">ATP-binding</keyword>
<dbReference type="Pfam" id="PF00004">
    <property type="entry name" value="AAA"/>
    <property type="match status" value="1"/>
</dbReference>
<proteinExistence type="inferred from homology"/>
<evidence type="ECO:0000256" key="3">
    <source>
        <dbReference type="ARBA" id="ARBA00022741"/>
    </source>
</evidence>
<dbReference type="EMBL" id="JASNQZ010000015">
    <property type="protein sequence ID" value="KAL0946782.1"/>
    <property type="molecule type" value="Genomic_DNA"/>
</dbReference>
<dbReference type="SUPFAM" id="SSF52540">
    <property type="entry name" value="P-loop containing nucleoside triphosphate hydrolases"/>
    <property type="match status" value="1"/>
</dbReference>
<evidence type="ECO:0000259" key="10">
    <source>
        <dbReference type="SMART" id="SM00382"/>
    </source>
</evidence>
<dbReference type="SMART" id="SM00382">
    <property type="entry name" value="AAA"/>
    <property type="match status" value="1"/>
</dbReference>
<dbReference type="PANTHER" id="PTHR46765:SF1">
    <property type="entry name" value="P-LOOP CONTAINING NUCLEOSIDE TRIPHOSPHATE HYDROLASES SUPERFAMILY PROTEIN"/>
    <property type="match status" value="1"/>
</dbReference>
<evidence type="ECO:0000313" key="11">
    <source>
        <dbReference type="EMBL" id="KAL0946782.1"/>
    </source>
</evidence>
<dbReference type="Gene3D" id="3.40.50.300">
    <property type="entry name" value="P-loop containing nucleotide triphosphate hydrolases"/>
    <property type="match status" value="1"/>
</dbReference>
<evidence type="ECO:0000256" key="8">
    <source>
        <dbReference type="ARBA" id="ARBA00043975"/>
    </source>
</evidence>
<gene>
    <name evidence="11" type="ORF">HGRIS_012955</name>
</gene>
<sequence>MFALAANGLLGSSEPSSSSLAQEPAASPMAISESLTLVSNGLLGSLSSADDSTTHSLSEFLAGSPDITGNTAARLPSPKFVENGLLSGPQKASELGDSRDYTQEELPPPSTPDRLLVASSASSAGSYTSRLTIPARTFDGKTVYIRRKSKPLTSLPSAASRSSSTLKLLEMPIHRMMHDLSLETAKRLNERDIAPAATSRSDKSATEEALWVDRYRPRRYIELVGNERVSRDVLSWVKLWDWCVFGKRKGKKKDADPELVDDDDYRRPRQKLLLISGPPGLGKTTLAHVVAQQAGYEVLEINASDARSAQVVDDRIRPALEAGSTLLNSKPVLIIIDEIDGVSGSGDSTGNFIHKLVQLTYDKPGKKNTNGKKRDVKRPLLRPIICICNDPNGSSLAKLRLNAHHIRLNRPSDVHTVKRLREICSVECLKAETRALTALAGIAKGDLRGCLNTLQFIKSRNETVTEAVVRRATQGMKEAESTMSSVLNSIFNPLSKKRANELALTEAEESKYVNRLCREIQIVDRNDRVATGCFAHYMTLHQQDANFSRYEQAGEWLCIFDCLSNHIYMDQEFGLKQYAEYSIVPFHHLFQARGNPKVERSDEDWLNYQTTIANTEIYKSLAQCLRIASCRLGGAYKQFMATPSLEVEFAPYINRIISPPLRPVNSQVIRPAERALLSRLVDIMASLDLHFVQERAEDGQLSYRLDPPIDVFINYDGKRAADITVTRYATRHLVAGEIDARVASQKVTVVEKDNKTRSSGFFGNAKRPVPEDDSSPEKENAGPAPVAKRAKTDMTVDIADKPPVDFFGRPIDVSTKKVKGMVIKKPVLPKFRISYKFAEGNSAAVRKPVKMDSFL</sequence>
<evidence type="ECO:0000256" key="2">
    <source>
        <dbReference type="ARBA" id="ARBA00022705"/>
    </source>
</evidence>
<comment type="subcellular location">
    <subcellularLocation>
        <location evidence="1">Nucleus</location>
    </subcellularLocation>
</comment>
<keyword evidence="6" id="KW-0539">Nucleus</keyword>
<evidence type="ECO:0000256" key="6">
    <source>
        <dbReference type="ARBA" id="ARBA00023242"/>
    </source>
</evidence>
<dbReference type="InterPro" id="IPR003593">
    <property type="entry name" value="AAA+_ATPase"/>
</dbReference>
<keyword evidence="2" id="KW-0235">DNA replication</keyword>
<protein>
    <recommendedName>
        <fullName evidence="10">AAA+ ATPase domain-containing protein</fullName>
    </recommendedName>
</protein>
<name>A0ABR3ITY4_9AGAR</name>
<comment type="similarity">
    <text evidence="8">Belongs to the activator 1 small subunits family. CTF18 subfamily.</text>
</comment>
<keyword evidence="12" id="KW-1185">Reference proteome</keyword>
<dbReference type="PANTHER" id="PTHR46765">
    <property type="entry name" value="P-LOOP CONTAINING NUCLEOSIDE TRIPHOSPHATE HYDROLASES SUPERFAMILY PROTEIN"/>
    <property type="match status" value="1"/>
</dbReference>
<evidence type="ECO:0000256" key="9">
    <source>
        <dbReference type="SAM" id="MobiDB-lite"/>
    </source>
</evidence>
<keyword evidence="3" id="KW-0547">Nucleotide-binding</keyword>
<evidence type="ECO:0000256" key="1">
    <source>
        <dbReference type="ARBA" id="ARBA00004123"/>
    </source>
</evidence>
<evidence type="ECO:0000256" key="7">
    <source>
        <dbReference type="ARBA" id="ARBA00023306"/>
    </source>
</evidence>
<comment type="caution">
    <text evidence="11">The sequence shown here is derived from an EMBL/GenBank/DDBJ whole genome shotgun (WGS) entry which is preliminary data.</text>
</comment>
<organism evidence="11 12">
    <name type="scientific">Hohenbuehelia grisea</name>
    <dbReference type="NCBI Taxonomy" id="104357"/>
    <lineage>
        <taxon>Eukaryota</taxon>
        <taxon>Fungi</taxon>
        <taxon>Dikarya</taxon>
        <taxon>Basidiomycota</taxon>
        <taxon>Agaricomycotina</taxon>
        <taxon>Agaricomycetes</taxon>
        <taxon>Agaricomycetidae</taxon>
        <taxon>Agaricales</taxon>
        <taxon>Pleurotineae</taxon>
        <taxon>Pleurotaceae</taxon>
        <taxon>Hohenbuehelia</taxon>
    </lineage>
</organism>
<feature type="compositionally biased region" description="Low complexity" evidence="9">
    <location>
        <begin position="8"/>
        <end position="28"/>
    </location>
</feature>
<evidence type="ECO:0000256" key="5">
    <source>
        <dbReference type="ARBA" id="ARBA00023125"/>
    </source>
</evidence>
<keyword evidence="5" id="KW-0238">DNA-binding</keyword>
<dbReference type="Gene3D" id="1.10.8.60">
    <property type="match status" value="1"/>
</dbReference>
<dbReference type="CDD" id="cd00009">
    <property type="entry name" value="AAA"/>
    <property type="match status" value="1"/>
</dbReference>
<dbReference type="InterPro" id="IPR053016">
    <property type="entry name" value="CTF18-RFC_complex"/>
</dbReference>
<reference evidence="12" key="1">
    <citation type="submission" date="2024-06" db="EMBL/GenBank/DDBJ databases">
        <title>Multi-omics analyses provide insights into the biosynthesis of the anticancer antibiotic pleurotin in Hohenbuehelia grisea.</title>
        <authorList>
            <person name="Weaver J.A."/>
            <person name="Alberti F."/>
        </authorList>
    </citation>
    <scope>NUCLEOTIDE SEQUENCE [LARGE SCALE GENOMIC DNA]</scope>
    <source>
        <strain evidence="12">T-177</strain>
    </source>
</reference>
<dbReference type="InterPro" id="IPR027417">
    <property type="entry name" value="P-loop_NTPase"/>
</dbReference>
<keyword evidence="7" id="KW-0131">Cell cycle</keyword>
<evidence type="ECO:0000313" key="12">
    <source>
        <dbReference type="Proteomes" id="UP001556367"/>
    </source>
</evidence>